<keyword evidence="1" id="KW-0175">Coiled coil</keyword>
<feature type="compositionally biased region" description="Polar residues" evidence="2">
    <location>
        <begin position="92"/>
        <end position="104"/>
    </location>
</feature>
<evidence type="ECO:0000256" key="1">
    <source>
        <dbReference type="SAM" id="Coils"/>
    </source>
</evidence>
<feature type="compositionally biased region" description="Polar residues" evidence="2">
    <location>
        <begin position="174"/>
        <end position="190"/>
    </location>
</feature>
<sequence length="571" mass="57356">MQMRCRSGYAALPSSEGSHAGSNSEQYAGPPGLFNSLYSALGGWLIEPSAEQDGLDSAALEAPQSLSQVIEQMGNWALRGVMFNMCMPVTTGSSARHTPLASRSDTPEEAAAAAAANTGKQFVSSSSSSRDGRHSESSALDAAGGGAASDVARRPEQQGTGKQLAAGNGATKPLSHSNSSTSLTDQQQQGAPADSSAANPATADTATISSSSSRDTGGGSNAGTAAAAAAAVLQQEVGRLRQEVRCLRTTLGTLYVTCSHLREENARLRSAGEGGEELLSGALQQLLGQKSELQQEVARLRSQNAALQELLEYTAAAAAGPVAVPAADSAPWGCCDASSPQAGADAQYAPEYAAAGLQAVQQANHHTDASLEQLEQYSPLPGRSSSAECGAWELQLSPAADQDAGYWLVTPAASPGASPSGCVPGHSPPAAGSPCAAAAAAQTQESGATSSTAVAPGSSPPAAGRACMAPAAVRLQQEETHIMPLLLLQEPGAEVAGLTDLGAVVMGGTAVAAAAAREEQRGSSTSAGKQQPGSSGSTRRSIAFSLACSVRDSSIQSAAADGGTAVEEQQQ</sequence>
<evidence type="ECO:0000313" key="4">
    <source>
        <dbReference type="Proteomes" id="UP000256970"/>
    </source>
</evidence>
<keyword evidence="4" id="KW-1185">Reference proteome</keyword>
<proteinExistence type="predicted"/>
<evidence type="ECO:0000313" key="3">
    <source>
        <dbReference type="EMBL" id="SZX62644.1"/>
    </source>
</evidence>
<feature type="compositionally biased region" description="Low complexity" evidence="2">
    <location>
        <begin position="201"/>
        <end position="215"/>
    </location>
</feature>
<dbReference type="AlphaFoldDB" id="A0A383VDC4"/>
<dbReference type="EMBL" id="FNXT01000252">
    <property type="protein sequence ID" value="SZX62644.1"/>
    <property type="molecule type" value="Genomic_DNA"/>
</dbReference>
<dbReference type="Proteomes" id="UP000256970">
    <property type="component" value="Unassembled WGS sequence"/>
</dbReference>
<accession>A0A383VDC4</accession>
<reference evidence="3 4" key="1">
    <citation type="submission" date="2016-10" db="EMBL/GenBank/DDBJ databases">
        <authorList>
            <person name="Cai Z."/>
        </authorList>
    </citation>
    <scope>NUCLEOTIDE SEQUENCE [LARGE SCALE GENOMIC DNA]</scope>
</reference>
<feature type="region of interest" description="Disordered" evidence="2">
    <location>
        <begin position="516"/>
        <end position="541"/>
    </location>
</feature>
<organism evidence="3 4">
    <name type="scientific">Tetradesmus obliquus</name>
    <name type="common">Green alga</name>
    <name type="synonym">Acutodesmus obliquus</name>
    <dbReference type="NCBI Taxonomy" id="3088"/>
    <lineage>
        <taxon>Eukaryota</taxon>
        <taxon>Viridiplantae</taxon>
        <taxon>Chlorophyta</taxon>
        <taxon>core chlorophytes</taxon>
        <taxon>Chlorophyceae</taxon>
        <taxon>CS clade</taxon>
        <taxon>Sphaeropleales</taxon>
        <taxon>Scenedesmaceae</taxon>
        <taxon>Tetradesmus</taxon>
    </lineage>
</organism>
<name>A0A383VDC4_TETOB</name>
<feature type="coiled-coil region" evidence="1">
    <location>
        <begin position="283"/>
        <end position="310"/>
    </location>
</feature>
<feature type="region of interest" description="Disordered" evidence="2">
    <location>
        <begin position="92"/>
        <end position="222"/>
    </location>
</feature>
<protein>
    <submittedName>
        <fullName evidence="3">Uncharacterized protein</fullName>
    </submittedName>
</protein>
<feature type="compositionally biased region" description="Polar residues" evidence="2">
    <location>
        <begin position="522"/>
        <end position="540"/>
    </location>
</feature>
<evidence type="ECO:0000256" key="2">
    <source>
        <dbReference type="SAM" id="MobiDB-lite"/>
    </source>
</evidence>
<gene>
    <name evidence="3" type="ORF">BQ4739_LOCUS3242</name>
</gene>